<dbReference type="PIRSF" id="PIRSF017082">
    <property type="entry name" value="YflP"/>
    <property type="match status" value="1"/>
</dbReference>
<name>A0A4Q7NE07_9BURK</name>
<keyword evidence="4" id="KW-1185">Reference proteome</keyword>
<dbReference type="Proteomes" id="UP000292445">
    <property type="component" value="Unassembled WGS sequence"/>
</dbReference>
<dbReference type="InterPro" id="IPR005064">
    <property type="entry name" value="BUG"/>
</dbReference>
<dbReference type="AlphaFoldDB" id="A0A4Q7NE07"/>
<gene>
    <name evidence="3" type="ORF">EV675_3955</name>
</gene>
<dbReference type="Gene3D" id="3.40.190.150">
    <property type="entry name" value="Bordetella uptake gene, domain 1"/>
    <property type="match status" value="1"/>
</dbReference>
<evidence type="ECO:0000313" key="4">
    <source>
        <dbReference type="Proteomes" id="UP000292445"/>
    </source>
</evidence>
<feature type="signal peptide" evidence="2">
    <location>
        <begin position="1"/>
        <end position="26"/>
    </location>
</feature>
<evidence type="ECO:0000256" key="2">
    <source>
        <dbReference type="SAM" id="SignalP"/>
    </source>
</evidence>
<dbReference type="InterPro" id="IPR042100">
    <property type="entry name" value="Bug_dom1"/>
</dbReference>
<dbReference type="OrthoDB" id="8638081at2"/>
<dbReference type="Pfam" id="PF03401">
    <property type="entry name" value="TctC"/>
    <property type="match status" value="1"/>
</dbReference>
<organism evidence="3 4">
    <name type="scientific">Pigmentiphaga kullae</name>
    <dbReference type="NCBI Taxonomy" id="151784"/>
    <lineage>
        <taxon>Bacteria</taxon>
        <taxon>Pseudomonadati</taxon>
        <taxon>Pseudomonadota</taxon>
        <taxon>Betaproteobacteria</taxon>
        <taxon>Burkholderiales</taxon>
        <taxon>Alcaligenaceae</taxon>
        <taxon>Pigmentiphaga</taxon>
    </lineage>
</organism>
<dbReference type="RefSeq" id="WP_130359040.1">
    <property type="nucleotide sequence ID" value="NZ_SGXC01000002.1"/>
</dbReference>
<dbReference type="PANTHER" id="PTHR42928:SF5">
    <property type="entry name" value="BLR1237 PROTEIN"/>
    <property type="match status" value="1"/>
</dbReference>
<evidence type="ECO:0000256" key="1">
    <source>
        <dbReference type="ARBA" id="ARBA00006987"/>
    </source>
</evidence>
<dbReference type="CDD" id="cd13578">
    <property type="entry name" value="PBP2_Bug27"/>
    <property type="match status" value="1"/>
</dbReference>
<reference evidence="3 4" key="1">
    <citation type="submission" date="2019-02" db="EMBL/GenBank/DDBJ databases">
        <title>Genomic Encyclopedia of Type Strains, Phase IV (KMG-IV): sequencing the most valuable type-strain genomes for metagenomic binning, comparative biology and taxonomic classification.</title>
        <authorList>
            <person name="Goeker M."/>
        </authorList>
    </citation>
    <scope>NUCLEOTIDE SEQUENCE [LARGE SCALE GENOMIC DNA]</scope>
    <source>
        <strain evidence="3 4">K24</strain>
    </source>
</reference>
<accession>A0A4Q7NE07</accession>
<dbReference type="Gene3D" id="3.40.190.10">
    <property type="entry name" value="Periplasmic binding protein-like II"/>
    <property type="match status" value="1"/>
</dbReference>
<comment type="similarity">
    <text evidence="1">Belongs to the UPF0065 (bug) family.</text>
</comment>
<protein>
    <submittedName>
        <fullName evidence="3">Tripartite-type tricarboxylate transporter receptor subunit TctC</fullName>
    </submittedName>
</protein>
<keyword evidence="3" id="KW-0675">Receptor</keyword>
<dbReference type="SUPFAM" id="SSF53850">
    <property type="entry name" value="Periplasmic binding protein-like II"/>
    <property type="match status" value="1"/>
</dbReference>
<dbReference type="EMBL" id="SGXC01000002">
    <property type="protein sequence ID" value="RZS81332.1"/>
    <property type="molecule type" value="Genomic_DNA"/>
</dbReference>
<dbReference type="PANTHER" id="PTHR42928">
    <property type="entry name" value="TRICARBOXYLATE-BINDING PROTEIN"/>
    <property type="match status" value="1"/>
</dbReference>
<sequence length="326" mass="34297">MTRLLPGRLALGAAVLCSLGWTAVQAQSYPTRPIRMVVPFPAGGSTDATARLIAEPLGHALGQPVIVENRPGANGNIAAEQVARAPADGHTLFFATSAILTINPALYRSLRFDPRKDFQPVALACTNQVVLVANPAVAADTLPEVIRLARAKPGGLTFGSTGNGGIAHLAGEMLNTRAGISLRHIPYKGAAPAMQDLLGGQVDLMFDALATSLPQIETGRLKAIAIPRPTRFAGLPQVPTFAEAGIADFDVSVWNGVVAPAGTPMAIVERLNREVNRILERPEVRDKLARQGLEPAPATVDGFRGRMEADLARWPAIVKAAGATLD</sequence>
<evidence type="ECO:0000313" key="3">
    <source>
        <dbReference type="EMBL" id="RZS81332.1"/>
    </source>
</evidence>
<proteinExistence type="inferred from homology"/>
<keyword evidence="2" id="KW-0732">Signal</keyword>
<comment type="caution">
    <text evidence="3">The sequence shown here is derived from an EMBL/GenBank/DDBJ whole genome shotgun (WGS) entry which is preliminary data.</text>
</comment>
<feature type="chain" id="PRO_5020279144" evidence="2">
    <location>
        <begin position="27"/>
        <end position="326"/>
    </location>
</feature>